<feature type="domain" description="Arrestin-like N-terminal" evidence="1">
    <location>
        <begin position="17"/>
        <end position="113"/>
    </location>
</feature>
<dbReference type="AlphaFoldDB" id="A0A2V5HSF5"/>
<dbReference type="STRING" id="1450538.A0A2V5HSF5"/>
<dbReference type="GO" id="GO:0005829">
    <property type="term" value="C:cytosol"/>
    <property type="evidence" value="ECO:0007669"/>
    <property type="project" value="TreeGrafter"/>
</dbReference>
<dbReference type="CDD" id="cd22952">
    <property type="entry name" value="ART10-like"/>
    <property type="match status" value="1"/>
</dbReference>
<evidence type="ECO:0000313" key="3">
    <source>
        <dbReference type="Proteomes" id="UP000249829"/>
    </source>
</evidence>
<dbReference type="PANTHER" id="PTHR11188:SF166">
    <property type="entry name" value="ARRESTIN (OR S-ANTIGEN), N-TERMINAL DOMAIN PROTEIN (AFU_ORTHOLOGUE AFUA_7G02050)"/>
    <property type="match status" value="1"/>
</dbReference>
<reference evidence="2 3" key="1">
    <citation type="submission" date="2018-02" db="EMBL/GenBank/DDBJ databases">
        <title>The genomes of Aspergillus section Nigri reveals drivers in fungal speciation.</title>
        <authorList>
            <consortium name="DOE Joint Genome Institute"/>
            <person name="Vesth T.C."/>
            <person name="Nybo J."/>
            <person name="Theobald S."/>
            <person name="Brandl J."/>
            <person name="Frisvad J.C."/>
            <person name="Nielsen K.F."/>
            <person name="Lyhne E.K."/>
            <person name="Kogle M.E."/>
            <person name="Kuo A."/>
            <person name="Riley R."/>
            <person name="Clum A."/>
            <person name="Nolan M."/>
            <person name="Lipzen A."/>
            <person name="Salamov A."/>
            <person name="Henrissat B."/>
            <person name="Wiebenga A."/>
            <person name="De vries R.P."/>
            <person name="Grigoriev I.V."/>
            <person name="Mortensen U.H."/>
            <person name="Andersen M.R."/>
            <person name="Baker S.E."/>
        </authorList>
    </citation>
    <scope>NUCLEOTIDE SEQUENCE [LARGE SCALE GENOMIC DNA]</scope>
    <source>
        <strain evidence="2 3">CBS 115571</strain>
    </source>
</reference>
<evidence type="ECO:0000313" key="2">
    <source>
        <dbReference type="EMBL" id="PYI24563.1"/>
    </source>
</evidence>
<sequence>MSFMMSFFDPTSCMELQIELDKREPTYTNNDSMSGHLVLNLDSPVDISQITVTLLGRSISRMEGSSHSECHQLIQETEQIFPPCAQLDQDTSRFRTLGPKQYTFPFSLAFPTVSGCYKAHSTKCLEKHSQTEATPPVRGQEMPHLLRRLPPCTGDRSAPAEIAYAVEANVHIGGFLKQSIKQSRQIFFCPTSSPPPPRQSLARHRAVIIRCHQSSNAATAREVTAAIATTYHVSIELMCGAYLHLGQRLPIRVQITKVNSADHDLILNDFQAMIVEETEVRAAGQVRVQRLSRILRTVSNLRMLVCLAETPVGTAVSIPDDFWGGQLLPTAITPTFETCNVRRSYKLEVRLGFNSRPSKVQTRILEVHFPVHIVATEPAPIPSSVPRFSVKQQDNIGDCIPWEGMTQ</sequence>
<dbReference type="GO" id="GO:0005886">
    <property type="term" value="C:plasma membrane"/>
    <property type="evidence" value="ECO:0007669"/>
    <property type="project" value="TreeGrafter"/>
</dbReference>
<dbReference type="SUPFAM" id="SSF81296">
    <property type="entry name" value="E set domains"/>
    <property type="match status" value="1"/>
</dbReference>
<dbReference type="Pfam" id="PF00339">
    <property type="entry name" value="Arrestin_N"/>
    <property type="match status" value="1"/>
</dbReference>
<accession>A0A2V5HSF5</accession>
<name>A0A2V5HSF5_ASPV1</name>
<protein>
    <recommendedName>
        <fullName evidence="1">Arrestin-like N-terminal domain-containing protein</fullName>
    </recommendedName>
</protein>
<dbReference type="InterPro" id="IPR014756">
    <property type="entry name" value="Ig_E-set"/>
</dbReference>
<evidence type="ECO:0000259" key="1">
    <source>
        <dbReference type="Pfam" id="PF00339"/>
    </source>
</evidence>
<organism evidence="2 3">
    <name type="scientific">Aspergillus violaceofuscus (strain CBS 115571)</name>
    <dbReference type="NCBI Taxonomy" id="1450538"/>
    <lineage>
        <taxon>Eukaryota</taxon>
        <taxon>Fungi</taxon>
        <taxon>Dikarya</taxon>
        <taxon>Ascomycota</taxon>
        <taxon>Pezizomycotina</taxon>
        <taxon>Eurotiomycetes</taxon>
        <taxon>Eurotiomycetidae</taxon>
        <taxon>Eurotiales</taxon>
        <taxon>Aspergillaceae</taxon>
        <taxon>Aspergillus</taxon>
    </lineage>
</organism>
<keyword evidence="3" id="KW-1185">Reference proteome</keyword>
<dbReference type="GO" id="GO:0030674">
    <property type="term" value="F:protein-macromolecule adaptor activity"/>
    <property type="evidence" value="ECO:0007669"/>
    <property type="project" value="TreeGrafter"/>
</dbReference>
<dbReference type="PANTHER" id="PTHR11188">
    <property type="entry name" value="ARRESTIN DOMAIN CONTAINING PROTEIN"/>
    <property type="match status" value="1"/>
</dbReference>
<dbReference type="InterPro" id="IPR050357">
    <property type="entry name" value="Arrestin_domain-protein"/>
</dbReference>
<proteinExistence type="predicted"/>
<dbReference type="GO" id="GO:0070086">
    <property type="term" value="P:ubiquitin-dependent endocytosis"/>
    <property type="evidence" value="ECO:0007669"/>
    <property type="project" value="TreeGrafter"/>
</dbReference>
<dbReference type="InterPro" id="IPR014752">
    <property type="entry name" value="Arrestin-like_C"/>
</dbReference>
<gene>
    <name evidence="2" type="ORF">BO99DRAFT_427597</name>
</gene>
<dbReference type="GO" id="GO:0031625">
    <property type="term" value="F:ubiquitin protein ligase binding"/>
    <property type="evidence" value="ECO:0007669"/>
    <property type="project" value="TreeGrafter"/>
</dbReference>
<dbReference type="Proteomes" id="UP000249829">
    <property type="component" value="Unassembled WGS sequence"/>
</dbReference>
<dbReference type="OMA" id="YKLEIRL"/>
<dbReference type="Gene3D" id="2.60.40.640">
    <property type="match status" value="1"/>
</dbReference>
<dbReference type="InterPro" id="IPR011021">
    <property type="entry name" value="Arrestin-like_N"/>
</dbReference>
<dbReference type="EMBL" id="KZ825101">
    <property type="protein sequence ID" value="PYI24563.1"/>
    <property type="molecule type" value="Genomic_DNA"/>
</dbReference>